<evidence type="ECO:0000313" key="2">
    <source>
        <dbReference type="Proteomes" id="UP000004430"/>
    </source>
</evidence>
<dbReference type="EMBL" id="AAOS02000011">
    <property type="protein sequence ID" value="EDR32585.1"/>
    <property type="molecule type" value="Genomic_DNA"/>
</dbReference>
<dbReference type="Proteomes" id="UP000004430">
    <property type="component" value="Unassembled WGS sequence"/>
</dbReference>
<reference evidence="1 2" key="2">
    <citation type="submission" date="2010-03" db="EMBL/GenBank/DDBJ databases">
        <authorList>
            <person name="Payne S.H."/>
            <person name="Sutton G.G."/>
        </authorList>
    </citation>
    <scope>NUCLEOTIDE SEQUENCE [LARGE SCALE GENOMIC DNA]</scope>
    <source>
        <strain evidence="1 2">IP275</strain>
    </source>
</reference>
<evidence type="ECO:0000313" key="1">
    <source>
        <dbReference type="EMBL" id="EDR32585.1"/>
    </source>
</evidence>
<gene>
    <name evidence="1" type="ORF">YPIP275_2822</name>
</gene>
<comment type="caution">
    <text evidence="1">The sequence shown here is derived from an EMBL/GenBank/DDBJ whole genome shotgun (WGS) entry which is preliminary data.</text>
</comment>
<organism evidence="1 2">
    <name type="scientific">Yersinia pestis biovar Orientalis str. IP275</name>
    <dbReference type="NCBI Taxonomy" id="373665"/>
    <lineage>
        <taxon>Bacteria</taxon>
        <taxon>Pseudomonadati</taxon>
        <taxon>Pseudomonadota</taxon>
        <taxon>Gammaproteobacteria</taxon>
        <taxon>Enterobacterales</taxon>
        <taxon>Yersiniaceae</taxon>
        <taxon>Yersinia</taxon>
    </lineage>
</organism>
<proteinExistence type="predicted"/>
<accession>A0AAV3BD81</accession>
<reference evidence="1 2" key="1">
    <citation type="submission" date="2008-01" db="EMBL/GenBank/DDBJ databases">
        <title>Yersinia pestis Strain IP275 project at JCVI/TIGR.</title>
        <authorList>
            <person name="Ravel J."/>
            <person name="Eppinger M."/>
            <person name="Fricke W.F."/>
            <person name="Rosovitz M."/>
            <person name="Lindler L.E."/>
            <person name="Bearden S."/>
            <person name="Shriefer M."/>
        </authorList>
    </citation>
    <scope>NUCLEOTIDE SEQUENCE [LARGE SCALE GENOMIC DNA]</scope>
    <source>
        <strain evidence="1 2">IP275</strain>
    </source>
</reference>
<sequence length="323" mass="36759">MTGERQTLVPYLLDFLTETSTVSAFALHSLLHFFLELKQPRLRLFTKHRNNFRLVFAALLFRLCGRMLYLRCRSFYRAVDHRGRLNMVTHRLNTTVRASAELRYRSAATFHQPGVAMRLHRLFSHNIPLLVLNFNDDSYRLAPEVCHDDLIPILGFTFTNGSFKIHAPDGAFQTALVTDEGKVAELVVFVMLIRSFTVGNQSTGNGFFTILGIENLVIHLHRLLLNRRFGLDRSSCRCSGLLILGLLFLNAQIITNLAQALFKVPVIEPHQQLKTIMIGTACIAYAATSQVGILEQSEAIFPAVDRTRNMTTRFTESWFKMGR</sequence>
<name>A0AAV3BD81_YERPE</name>
<protein>
    <submittedName>
        <fullName evidence="1">Uncharacterized protein</fullName>
    </submittedName>
</protein>
<dbReference type="AlphaFoldDB" id="A0AAV3BD81"/>